<reference evidence="1" key="1">
    <citation type="submission" date="2020-12" db="EMBL/GenBank/DDBJ databases">
        <title>Metabolic potential, ecology and presence of endohyphal bacteria is reflected in genomic diversity of Mucoromycotina.</title>
        <authorList>
            <person name="Muszewska A."/>
            <person name="Okrasinska A."/>
            <person name="Steczkiewicz K."/>
            <person name="Drgas O."/>
            <person name="Orlowska M."/>
            <person name="Perlinska-Lenart U."/>
            <person name="Aleksandrzak-Piekarczyk T."/>
            <person name="Szatraj K."/>
            <person name="Zielenkiewicz U."/>
            <person name="Pilsyk S."/>
            <person name="Malc E."/>
            <person name="Mieczkowski P."/>
            <person name="Kruszewska J.S."/>
            <person name="Biernat P."/>
            <person name="Pawlowska J."/>
        </authorList>
    </citation>
    <scope>NUCLEOTIDE SEQUENCE</scope>
    <source>
        <strain evidence="1">WA0000017839</strain>
    </source>
</reference>
<accession>A0A8H7R7Z3</accession>
<comment type="caution">
    <text evidence="1">The sequence shown here is derived from an EMBL/GenBank/DDBJ whole genome shotgun (WGS) entry which is preliminary data.</text>
</comment>
<evidence type="ECO:0000313" key="1">
    <source>
        <dbReference type="EMBL" id="KAG2206324.1"/>
    </source>
</evidence>
<dbReference type="EMBL" id="JAEPRD010000031">
    <property type="protein sequence ID" value="KAG2206324.1"/>
    <property type="molecule type" value="Genomic_DNA"/>
</dbReference>
<dbReference type="OrthoDB" id="2277027at2759"/>
<dbReference type="SUPFAM" id="SSF81383">
    <property type="entry name" value="F-box domain"/>
    <property type="match status" value="1"/>
</dbReference>
<gene>
    <name evidence="1" type="ORF">INT47_007338</name>
</gene>
<sequence length="552" mass="64089">MAIQQAPSEILEQIFLLLKDTKECMSVCKAWHLTASRIFYSEVTLTRHNASEFIRHNGQSGQWVRYLNFHKKMDSISVGAFEELVYQVPNVKVLDLTGIGKSVLPPLLDVLVAKAGFQCMDEIKVNSNLSGKGREQHFLACYQSRKTIRRLNLNNFRSCYTINDLSGNCLEFLPQFQQLTQLSIHNDLLHGDRYMLISTVLDTCPKLIQFGLFTKRHFPDGSKPGLLQMMENDVTVTKLKELKNMEFELHDFHEGYIKYIVLYTQLQRLKVHMMDTDVHDWLRDKENVIIPFAQYLSGVEQVELVTDIVTSKRQRNNSLGHDKMARHWQFINTVMAERKLHCHVYLSMKGGYSDDQRFKLNVDKKKMILEYQLTPEYPTNNLIRLFKTEDDSFMIDSMEVGDASRYRLEDCIELVYYVRKKCPDIKFLLVNRSSTRYVLEAIEYPYDLQFDRVQMCVGEGRKYSAKTTKEKMNHVSLKEAILSTVTMQVLCPSHVKVLKLINCVLPSILDLTFIQHLHYLEIQCDETDLKIVLSNPIDLISIRASSPIVVQT</sequence>
<dbReference type="AlphaFoldDB" id="A0A8H7R7Z3"/>
<protein>
    <recommendedName>
        <fullName evidence="3">F-box domain-containing protein</fullName>
    </recommendedName>
</protein>
<evidence type="ECO:0000313" key="2">
    <source>
        <dbReference type="Proteomes" id="UP000603453"/>
    </source>
</evidence>
<dbReference type="Proteomes" id="UP000603453">
    <property type="component" value="Unassembled WGS sequence"/>
</dbReference>
<dbReference type="SUPFAM" id="SSF52047">
    <property type="entry name" value="RNI-like"/>
    <property type="match status" value="1"/>
</dbReference>
<organism evidence="1 2">
    <name type="scientific">Mucor saturninus</name>
    <dbReference type="NCBI Taxonomy" id="64648"/>
    <lineage>
        <taxon>Eukaryota</taxon>
        <taxon>Fungi</taxon>
        <taxon>Fungi incertae sedis</taxon>
        <taxon>Mucoromycota</taxon>
        <taxon>Mucoromycotina</taxon>
        <taxon>Mucoromycetes</taxon>
        <taxon>Mucorales</taxon>
        <taxon>Mucorineae</taxon>
        <taxon>Mucoraceae</taxon>
        <taxon>Mucor</taxon>
    </lineage>
</organism>
<keyword evidence="2" id="KW-1185">Reference proteome</keyword>
<dbReference type="InterPro" id="IPR036047">
    <property type="entry name" value="F-box-like_dom_sf"/>
</dbReference>
<proteinExistence type="predicted"/>
<evidence type="ECO:0008006" key="3">
    <source>
        <dbReference type="Google" id="ProtNLM"/>
    </source>
</evidence>
<name>A0A8H7R7Z3_9FUNG</name>